<sequence length="512" mass="52869">MSAAAGIGAAVVNWRASGHTVACVPRRGLGMNLASIVDGHPDDDVALVADAEQVTYGELRRRAGGVRGALVAAGRRPGDRVGLVSSNDVDFVTGLLGIIGAGLVAVPLNPQSPRPEIDPELTVVGAASVLVGPSGRRLGITRAIPVAELWDHDPAPVVDVEPDDLAVLVFTSGTAGAPRAAGLTHRNLLANIEQVGAVGELARRRDDVTLGVLPMFHVFGLNVVLLPALQAGAQVVLVDQPDPAQVAGTVADRGVTTLTGPPTLWRAVAQLPPGSVPADAFATVRIAASGAATLPVEVAAAVLERFGLRVHEGYGLTETSPVVATSAGTDAPIGSIGRPLPGVEVRLVDEGGDDVLVGDVGEILVRGDNVFAGYWDDPEATASVVDGDGWLHTGDLATVDDDGHLFVVDRRKDVVIVSGFNVYPGEVESALLQHPDVVDAAVVGEPDDRTGEAVVAYVVVRPGATADAESLGDAVGERLARYKCPRAVRLVHRIPRGLGGKVQRHRLPDRAP</sequence>
<keyword evidence="4" id="KW-1185">Reference proteome</keyword>
<dbReference type="Gene3D" id="3.30.300.30">
    <property type="match status" value="1"/>
</dbReference>
<reference evidence="3 4" key="1">
    <citation type="submission" date="2019-11" db="EMBL/GenBank/DDBJ databases">
        <authorList>
            <person name="He Y."/>
        </authorList>
    </citation>
    <scope>NUCLEOTIDE SEQUENCE [LARGE SCALE GENOMIC DNA]</scope>
    <source>
        <strain evidence="3 4">SCSIO 58843</strain>
    </source>
</reference>
<accession>A0A5Q2RIH3</accession>
<protein>
    <submittedName>
        <fullName evidence="3">AMP-binding protein</fullName>
    </submittedName>
</protein>
<dbReference type="InterPro" id="IPR050237">
    <property type="entry name" value="ATP-dep_AMP-bd_enzyme"/>
</dbReference>
<dbReference type="PANTHER" id="PTHR43767">
    <property type="entry name" value="LONG-CHAIN-FATTY-ACID--COA LIGASE"/>
    <property type="match status" value="1"/>
</dbReference>
<dbReference type="Proteomes" id="UP000334019">
    <property type="component" value="Chromosome"/>
</dbReference>
<proteinExistence type="predicted"/>
<dbReference type="Gene3D" id="3.40.50.12780">
    <property type="entry name" value="N-terminal domain of ligase-like"/>
    <property type="match status" value="1"/>
</dbReference>
<dbReference type="PANTHER" id="PTHR43767:SF12">
    <property type="entry name" value="AMP-DEPENDENT SYNTHETASE AND LIGASE"/>
    <property type="match status" value="1"/>
</dbReference>
<dbReference type="AlphaFoldDB" id="A0A5Q2RIH3"/>
<dbReference type="EMBL" id="CP045851">
    <property type="protein sequence ID" value="QGG93787.1"/>
    <property type="molecule type" value="Genomic_DNA"/>
</dbReference>
<dbReference type="InterPro" id="IPR045851">
    <property type="entry name" value="AMP-bd_C_sf"/>
</dbReference>
<evidence type="ECO:0000313" key="3">
    <source>
        <dbReference type="EMBL" id="QGG93787.1"/>
    </source>
</evidence>
<dbReference type="Pfam" id="PF13193">
    <property type="entry name" value="AMP-binding_C"/>
    <property type="match status" value="1"/>
</dbReference>
<dbReference type="Pfam" id="PF00501">
    <property type="entry name" value="AMP-binding"/>
    <property type="match status" value="1"/>
</dbReference>
<evidence type="ECO:0000313" key="4">
    <source>
        <dbReference type="Proteomes" id="UP000334019"/>
    </source>
</evidence>
<dbReference type="InterPro" id="IPR025110">
    <property type="entry name" value="AMP-bd_C"/>
</dbReference>
<organism evidence="3 4">
    <name type="scientific">Actinomarinicola tropica</name>
    <dbReference type="NCBI Taxonomy" id="2789776"/>
    <lineage>
        <taxon>Bacteria</taxon>
        <taxon>Bacillati</taxon>
        <taxon>Actinomycetota</taxon>
        <taxon>Acidimicrobiia</taxon>
        <taxon>Acidimicrobiales</taxon>
        <taxon>Iamiaceae</taxon>
        <taxon>Actinomarinicola</taxon>
    </lineage>
</organism>
<evidence type="ECO:0000259" key="1">
    <source>
        <dbReference type="Pfam" id="PF00501"/>
    </source>
</evidence>
<dbReference type="GO" id="GO:0016877">
    <property type="term" value="F:ligase activity, forming carbon-sulfur bonds"/>
    <property type="evidence" value="ECO:0007669"/>
    <property type="project" value="UniProtKB-ARBA"/>
</dbReference>
<dbReference type="InterPro" id="IPR000873">
    <property type="entry name" value="AMP-dep_synth/lig_dom"/>
</dbReference>
<feature type="domain" description="AMP-dependent synthetase/ligase" evidence="1">
    <location>
        <begin position="38"/>
        <end position="375"/>
    </location>
</feature>
<gene>
    <name evidence="3" type="ORF">GH723_00930</name>
</gene>
<dbReference type="KEGG" id="atq:GH723_00930"/>
<name>A0A5Q2RIH3_9ACTN</name>
<feature type="domain" description="AMP-binding enzyme C-terminal" evidence="2">
    <location>
        <begin position="426"/>
        <end position="496"/>
    </location>
</feature>
<evidence type="ECO:0000259" key="2">
    <source>
        <dbReference type="Pfam" id="PF13193"/>
    </source>
</evidence>
<dbReference type="SUPFAM" id="SSF56801">
    <property type="entry name" value="Acetyl-CoA synthetase-like"/>
    <property type="match status" value="1"/>
</dbReference>
<dbReference type="InterPro" id="IPR042099">
    <property type="entry name" value="ANL_N_sf"/>
</dbReference>